<evidence type="ECO:0000313" key="2">
    <source>
        <dbReference type="EMBL" id="EEB13318.1"/>
    </source>
</evidence>
<organism>
    <name type="scientific">Pediculus humanus subsp. corporis</name>
    <name type="common">Body louse</name>
    <dbReference type="NCBI Taxonomy" id="121224"/>
    <lineage>
        <taxon>Eukaryota</taxon>
        <taxon>Metazoa</taxon>
        <taxon>Ecdysozoa</taxon>
        <taxon>Arthropoda</taxon>
        <taxon>Hexapoda</taxon>
        <taxon>Insecta</taxon>
        <taxon>Pterygota</taxon>
        <taxon>Neoptera</taxon>
        <taxon>Paraneoptera</taxon>
        <taxon>Psocodea</taxon>
        <taxon>Troctomorpha</taxon>
        <taxon>Phthiraptera</taxon>
        <taxon>Anoplura</taxon>
        <taxon>Pediculidae</taxon>
        <taxon>Pediculus</taxon>
    </lineage>
</organism>
<dbReference type="Proteomes" id="UP000009046">
    <property type="component" value="Unassembled WGS sequence"/>
</dbReference>
<dbReference type="EMBL" id="DS235207">
    <property type="protein sequence ID" value="EEB13318.1"/>
    <property type="molecule type" value="Genomic_DNA"/>
</dbReference>
<dbReference type="AlphaFoldDB" id="E0VIW2"/>
<feature type="compositionally biased region" description="Polar residues" evidence="1">
    <location>
        <begin position="23"/>
        <end position="33"/>
    </location>
</feature>
<dbReference type="EnsemblMetazoa" id="PHUM233890-RA">
    <property type="protein sequence ID" value="PHUM233890-PA"/>
    <property type="gene ID" value="PHUM233890"/>
</dbReference>
<dbReference type="HOGENOM" id="CLU_194157_0_0_1"/>
<gene>
    <name evidence="3" type="primary">8230189</name>
    <name evidence="2" type="ORF">Phum_PHUM233890</name>
</gene>
<proteinExistence type="predicted"/>
<dbReference type="Gene3D" id="3.30.200.20">
    <property type="entry name" value="Phosphorylase Kinase, domain 1"/>
    <property type="match status" value="1"/>
</dbReference>
<dbReference type="eggNOG" id="KOG1165">
    <property type="taxonomic scope" value="Eukaryota"/>
</dbReference>
<evidence type="ECO:0000313" key="4">
    <source>
        <dbReference type="Proteomes" id="UP000009046"/>
    </source>
</evidence>
<evidence type="ECO:0000313" key="3">
    <source>
        <dbReference type="EnsemblMetazoa" id="PHUM233890-PA"/>
    </source>
</evidence>
<reference evidence="2" key="2">
    <citation type="submission" date="2007-04" db="EMBL/GenBank/DDBJ databases">
        <title>The genome of the human body louse.</title>
        <authorList>
            <consortium name="The Human Body Louse Genome Consortium"/>
            <person name="Kirkness E."/>
            <person name="Walenz B."/>
            <person name="Hass B."/>
            <person name="Bruggner R."/>
            <person name="Strausberg R."/>
        </authorList>
    </citation>
    <scope>NUCLEOTIDE SEQUENCE</scope>
    <source>
        <strain evidence="2">USDA</strain>
    </source>
</reference>
<evidence type="ECO:0000256" key="1">
    <source>
        <dbReference type="SAM" id="MobiDB-lite"/>
    </source>
</evidence>
<name>E0VIW2_PEDHC</name>
<evidence type="ECO:0008006" key="5">
    <source>
        <dbReference type="Google" id="ProtNLM"/>
    </source>
</evidence>
<accession>E0VIW2</accession>
<dbReference type="EMBL" id="AAZO01002711">
    <property type="status" value="NOT_ANNOTATED_CDS"/>
    <property type="molecule type" value="Genomic_DNA"/>
</dbReference>
<sequence>MQKREEKDRERDKEVREDKRASKSSAGTRGNMHSSRHSIFSSSGVLMVGPNFRVGKKIGCGNFGELRLGKEIFLFFFFLNYRYKSGCSPYI</sequence>
<reference evidence="2" key="1">
    <citation type="submission" date="2007-04" db="EMBL/GenBank/DDBJ databases">
        <title>Annotation of Pediculus humanus corporis strain USDA.</title>
        <authorList>
            <person name="Kirkness E."/>
            <person name="Hannick L."/>
            <person name="Hass B."/>
            <person name="Bruggner R."/>
            <person name="Lawson D."/>
            <person name="Bidwell S."/>
            <person name="Joardar V."/>
            <person name="Caler E."/>
            <person name="Walenz B."/>
            <person name="Inman J."/>
            <person name="Schobel S."/>
            <person name="Galinsky K."/>
            <person name="Amedeo P."/>
            <person name="Strausberg R."/>
        </authorList>
    </citation>
    <scope>NUCLEOTIDE SEQUENCE</scope>
    <source>
        <strain evidence="2">USDA</strain>
    </source>
</reference>
<dbReference type="OrthoDB" id="5800476at2759"/>
<dbReference type="GeneID" id="8230189"/>
<dbReference type="InParanoid" id="E0VIW2"/>
<feature type="compositionally biased region" description="Basic and acidic residues" evidence="1">
    <location>
        <begin position="1"/>
        <end position="21"/>
    </location>
</feature>
<dbReference type="STRING" id="121224.E0VIW2"/>
<protein>
    <recommendedName>
        <fullName evidence="5">Casein kinase I</fullName>
    </recommendedName>
</protein>
<reference evidence="3" key="3">
    <citation type="submission" date="2020-05" db="UniProtKB">
        <authorList>
            <consortium name="EnsemblMetazoa"/>
        </authorList>
    </citation>
    <scope>IDENTIFICATION</scope>
    <source>
        <strain evidence="3">USDA</strain>
    </source>
</reference>
<dbReference type="OMA" id="FFLNYRY"/>
<dbReference type="KEGG" id="phu:Phum_PHUM233890"/>
<feature type="region of interest" description="Disordered" evidence="1">
    <location>
        <begin position="1"/>
        <end position="37"/>
    </location>
</feature>
<dbReference type="CTD" id="8230189"/>
<dbReference type="RefSeq" id="XP_002426056.1">
    <property type="nucleotide sequence ID" value="XM_002426011.1"/>
</dbReference>
<dbReference type="VEuPathDB" id="VectorBase:PHUM233890"/>
<keyword evidence="4" id="KW-1185">Reference proteome</keyword>